<dbReference type="OrthoDB" id="1134604at2"/>
<dbReference type="AlphaFoldDB" id="A0A5J4G3J3"/>
<evidence type="ECO:0000256" key="1">
    <source>
        <dbReference type="ARBA" id="ARBA00022729"/>
    </source>
</evidence>
<dbReference type="EMBL" id="BKCF01000005">
    <property type="protein sequence ID" value="GEQ86941.1"/>
    <property type="molecule type" value="Genomic_DNA"/>
</dbReference>
<feature type="domain" description="Secretion system C-terminal sorting" evidence="2">
    <location>
        <begin position="212"/>
        <end position="273"/>
    </location>
</feature>
<organism evidence="3 4">
    <name type="scientific">Patiriisocius marinistellae</name>
    <dbReference type="NCBI Taxonomy" id="2494560"/>
    <lineage>
        <taxon>Bacteria</taxon>
        <taxon>Pseudomonadati</taxon>
        <taxon>Bacteroidota</taxon>
        <taxon>Flavobacteriia</taxon>
        <taxon>Flavobacteriales</taxon>
        <taxon>Flavobacteriaceae</taxon>
        <taxon>Patiriisocius</taxon>
    </lineage>
</organism>
<protein>
    <recommendedName>
        <fullName evidence="2">Secretion system C-terminal sorting domain-containing protein</fullName>
    </recommendedName>
</protein>
<dbReference type="Pfam" id="PF18962">
    <property type="entry name" value="Por_Secre_tail"/>
    <property type="match status" value="1"/>
</dbReference>
<evidence type="ECO:0000259" key="2">
    <source>
        <dbReference type="Pfam" id="PF18962"/>
    </source>
</evidence>
<sequence length="277" mass="28950">MKKNTKKNLSNNVAKYGALSLAIAGVADASGQVVYTDLDPDFVAVSAAGTDPFYIDFNADGTDDLRMIYGLVGGAGEAFTAINNEMLEVSGLTVGSLVGNYTYALNLDEGDMISAGTGDFGNVGSLCYLDGIAGTFCGDGNNTPDGFAGVAFQIDGNTHYGWVGFEGVTADGFTVTDFAYESTPDTAIAAGDQGALNTPEQNLLAFSFFVDANNTLNISNRVAMNNITVFDITGKQVMTQTIGLTEAQINLGNLNTGVYIGKVSIEGAEKSFKFVKK</sequence>
<dbReference type="Proteomes" id="UP000326994">
    <property type="component" value="Unassembled WGS sequence"/>
</dbReference>
<name>A0A5J4G3J3_9FLAO</name>
<accession>A0A5J4G3J3</accession>
<gene>
    <name evidence="3" type="ORF">ULMS_24490</name>
</gene>
<dbReference type="RefSeq" id="WP_151894861.1">
    <property type="nucleotide sequence ID" value="NZ_BKCF01000005.1"/>
</dbReference>
<evidence type="ECO:0000313" key="4">
    <source>
        <dbReference type="Proteomes" id="UP000326994"/>
    </source>
</evidence>
<dbReference type="InterPro" id="IPR026444">
    <property type="entry name" value="Secre_tail"/>
</dbReference>
<reference evidence="3 4" key="1">
    <citation type="submission" date="2019-08" db="EMBL/GenBank/DDBJ databases">
        <title>Ulvibacter marinistellae sp. nov., isolated from a starfish, Patiria pectinifera.</title>
        <authorList>
            <person name="Kawano K."/>
            <person name="Ushijima N."/>
            <person name="Kihara M."/>
            <person name="Itoh H."/>
        </authorList>
    </citation>
    <scope>NUCLEOTIDE SEQUENCE [LARGE SCALE GENOMIC DNA]</scope>
    <source>
        <strain evidence="3 4">KK4</strain>
    </source>
</reference>
<keyword evidence="1" id="KW-0732">Signal</keyword>
<dbReference type="NCBIfam" id="TIGR04183">
    <property type="entry name" value="Por_Secre_tail"/>
    <property type="match status" value="1"/>
</dbReference>
<evidence type="ECO:0000313" key="3">
    <source>
        <dbReference type="EMBL" id="GEQ86941.1"/>
    </source>
</evidence>
<comment type="caution">
    <text evidence="3">The sequence shown here is derived from an EMBL/GenBank/DDBJ whole genome shotgun (WGS) entry which is preliminary data.</text>
</comment>
<keyword evidence="4" id="KW-1185">Reference proteome</keyword>
<proteinExistence type="predicted"/>